<organism evidence="1 2">
    <name type="scientific">Gibberella fujikuroi (strain CBS 195.34 / IMI 58289 / NRRL A-6831)</name>
    <name type="common">Bakanae and foot rot disease fungus</name>
    <name type="synonym">Fusarium fujikuroi</name>
    <dbReference type="NCBI Taxonomy" id="1279085"/>
    <lineage>
        <taxon>Eukaryota</taxon>
        <taxon>Fungi</taxon>
        <taxon>Dikarya</taxon>
        <taxon>Ascomycota</taxon>
        <taxon>Pezizomycotina</taxon>
        <taxon>Sordariomycetes</taxon>
        <taxon>Hypocreomycetidae</taxon>
        <taxon>Hypocreales</taxon>
        <taxon>Nectriaceae</taxon>
        <taxon>Fusarium</taxon>
        <taxon>Fusarium fujikuroi species complex</taxon>
    </lineage>
</organism>
<dbReference type="STRING" id="1279085.S0DUG8"/>
<proteinExistence type="predicted"/>
<dbReference type="Proteomes" id="UP000016800">
    <property type="component" value="Chromosome III"/>
</dbReference>
<evidence type="ECO:0000313" key="1">
    <source>
        <dbReference type="EMBL" id="CCT66101.1"/>
    </source>
</evidence>
<evidence type="ECO:0000313" key="2">
    <source>
        <dbReference type="Proteomes" id="UP000016800"/>
    </source>
</evidence>
<dbReference type="RefSeq" id="XP_023428182.1">
    <property type="nucleotide sequence ID" value="XM_023574908.1"/>
</dbReference>
<dbReference type="AlphaFoldDB" id="S0DUG8"/>
<gene>
    <name evidence="1" type="ORF">FFUJ_03098</name>
</gene>
<dbReference type="HOGENOM" id="CLU_1525275_0_0_1"/>
<name>S0DUG8_GIBF5</name>
<reference evidence="2" key="1">
    <citation type="journal article" date="2013" name="PLoS Pathog.">
        <title>Deciphering the cryptic genome: genome-wide analyses of the rice pathogen Fusarium fujikuroi reveal complex regulation of secondary metabolism and novel metabolites.</title>
        <authorList>
            <person name="Wiemann P."/>
            <person name="Sieber C.M."/>
            <person name="von Bargen K.W."/>
            <person name="Studt L."/>
            <person name="Niehaus E.M."/>
            <person name="Espino J.J."/>
            <person name="Huss K."/>
            <person name="Michielse C.B."/>
            <person name="Albermann S."/>
            <person name="Wagner D."/>
            <person name="Bergner S.V."/>
            <person name="Connolly L.R."/>
            <person name="Fischer A."/>
            <person name="Reuter G."/>
            <person name="Kleigrewe K."/>
            <person name="Bald T."/>
            <person name="Wingfield B.D."/>
            <person name="Ophir R."/>
            <person name="Freeman S."/>
            <person name="Hippler M."/>
            <person name="Smith K.M."/>
            <person name="Brown D.W."/>
            <person name="Proctor R.H."/>
            <person name="Munsterkotter M."/>
            <person name="Freitag M."/>
            <person name="Humpf H.U."/>
            <person name="Guldener U."/>
            <person name="Tudzynski B."/>
        </authorList>
    </citation>
    <scope>NUCLEOTIDE SEQUENCE [LARGE SCALE GENOMIC DNA]</scope>
    <source>
        <strain evidence="2">CBS 195.34 / IMI 58289 / NRRL A-6831</strain>
    </source>
</reference>
<dbReference type="VEuPathDB" id="FungiDB:FFUJ_03098"/>
<dbReference type="GeneID" id="35396580"/>
<sequence>MASRAHNLYKAQISHRFYQIDQGVLGCPQRKTFRDTTAEDAIRLKTAQLIHYTKMISMSITMDHKSFRDSTAEDAVRLKTAQLIHYTKMISMSITMDHKSFRDSTAEDAVRLKDGAAHQLCENDLHSRRYFDLLSIRRRLQASAKRQEFLDLYHQHQQLAAAAKRQEFLNLCQQHQ</sequence>
<keyword evidence="2" id="KW-1185">Reference proteome</keyword>
<protein>
    <submittedName>
        <fullName evidence="1">Uncharacterized protein</fullName>
    </submittedName>
</protein>
<dbReference type="EMBL" id="HF679025">
    <property type="protein sequence ID" value="CCT66101.1"/>
    <property type="molecule type" value="Genomic_DNA"/>
</dbReference>
<accession>S0DUG8</accession>